<dbReference type="STRING" id="1136941.ACH46_15350"/>
<protein>
    <submittedName>
        <fullName evidence="2">Uncharacterized protein</fullName>
    </submittedName>
</protein>
<accession>A0A0N9N471</accession>
<reference evidence="2 3" key="2">
    <citation type="journal article" date="2017" name="Int. J. Syst. Evol. Microbiol.">
        <title>Gordonia phthalatica sp. nov., a di-n-butyl phthalate-degrading bacterium isolated from activated sludge.</title>
        <authorList>
            <person name="Jin D."/>
            <person name="Kong X."/>
            <person name="Jia M."/>
            <person name="Yu X."/>
            <person name="Wang X."/>
            <person name="Zhuang X."/>
            <person name="Deng Y."/>
            <person name="Bai Z."/>
        </authorList>
    </citation>
    <scope>NUCLEOTIDE SEQUENCE [LARGE SCALE GENOMIC DNA]</scope>
    <source>
        <strain evidence="2 3">QH-11</strain>
    </source>
</reference>
<proteinExistence type="predicted"/>
<dbReference type="Proteomes" id="UP000063789">
    <property type="component" value="Chromosome"/>
</dbReference>
<reference evidence="3" key="1">
    <citation type="submission" date="2015-06" db="EMBL/GenBank/DDBJ databases">
        <title>Complete genome sequence and metabolic analysis of phthalate degradation pathway in Gordonia sp. QH-11.</title>
        <authorList>
            <person name="Jin D."/>
            <person name="Kong X."/>
            <person name="Bai Z."/>
        </authorList>
    </citation>
    <scope>NUCLEOTIDE SEQUENCE [LARGE SCALE GENOMIC DNA]</scope>
    <source>
        <strain evidence="3">QH-11</strain>
    </source>
</reference>
<dbReference type="RefSeq" id="WP_062393687.1">
    <property type="nucleotide sequence ID" value="NZ_CP011853.1"/>
</dbReference>
<evidence type="ECO:0000313" key="2">
    <source>
        <dbReference type="EMBL" id="ALG85601.1"/>
    </source>
</evidence>
<feature type="region of interest" description="Disordered" evidence="1">
    <location>
        <begin position="274"/>
        <end position="341"/>
    </location>
</feature>
<dbReference type="PATRIC" id="fig|1136941.3.peg.3134"/>
<dbReference type="KEGG" id="goq:ACH46_15350"/>
<gene>
    <name evidence="2" type="ORF">ACH46_15350</name>
</gene>
<keyword evidence="3" id="KW-1185">Reference proteome</keyword>
<evidence type="ECO:0000256" key="1">
    <source>
        <dbReference type="SAM" id="MobiDB-lite"/>
    </source>
</evidence>
<organism evidence="2 3">
    <name type="scientific">Gordonia phthalatica</name>
    <dbReference type="NCBI Taxonomy" id="1136941"/>
    <lineage>
        <taxon>Bacteria</taxon>
        <taxon>Bacillati</taxon>
        <taxon>Actinomycetota</taxon>
        <taxon>Actinomycetes</taxon>
        <taxon>Mycobacteriales</taxon>
        <taxon>Gordoniaceae</taxon>
        <taxon>Gordonia</taxon>
    </lineage>
</organism>
<feature type="compositionally biased region" description="Low complexity" evidence="1">
    <location>
        <begin position="292"/>
        <end position="341"/>
    </location>
</feature>
<sequence length="459" mass="43107">MYGPREAGAADADATQLGAAGGDVVGSPVTGVLEGLGVKSLPAPATVELPAGLPALPDLPALPVLPTIDPMMLLKPITDLLGVFGTGLLGGAPGGDPSATHQQIAGLLENGVGVLLNAASSLDGGWLGQAATAAITAATRTAGESGVVAAQGAGMSMDLQAAAAVVATGALQLQGVVVKTAGLLSAALPAIATPPGQIAALGIAAEGLAEGLAVVAATRAQLVAPTAHMAANGTPVPVTGVPGGDVFGTAATLLQSALPLVQAGAQLATSLLSGTGLPSNEPETRIGDQTSPAPGAAAPCPTTCEKSGAATSGTGTGATSTGAPKPGAGGPTVKAASAVSGGAPTTGGVPTAVGVSAPAPSPLADCPTTTNAVTASTSTVSAGGPQMTAAGTGTALPMAPVATAAARPTDVARTVPAVPATVSEQPDDAGRLSAMTAESFDFDVALALGLGDHDLAGSA</sequence>
<evidence type="ECO:0000313" key="3">
    <source>
        <dbReference type="Proteomes" id="UP000063789"/>
    </source>
</evidence>
<dbReference type="AlphaFoldDB" id="A0A0N9N471"/>
<dbReference type="EMBL" id="CP011853">
    <property type="protein sequence ID" value="ALG85601.1"/>
    <property type="molecule type" value="Genomic_DNA"/>
</dbReference>
<name>A0A0N9N471_9ACTN</name>